<reference evidence="4" key="1">
    <citation type="submission" date="2013-07" db="EMBL/GenBank/DDBJ databases">
        <title>Midgut Transcriptome Profiling of Anoplphora glabripennis, a Lignocellulose Degrading, Wood-Boring Cerambycid.</title>
        <authorList>
            <person name="Scully E.D."/>
            <person name="Hoover K."/>
            <person name="Carlson J.E."/>
            <person name="Tien M."/>
            <person name="Geib S.M."/>
        </authorList>
    </citation>
    <scope>NUCLEOTIDE SEQUENCE</scope>
</reference>
<feature type="region of interest" description="Disordered" evidence="1">
    <location>
        <begin position="519"/>
        <end position="540"/>
    </location>
</feature>
<evidence type="ECO:0000313" key="4">
    <source>
        <dbReference type="EMBL" id="JAB62961.1"/>
    </source>
</evidence>
<dbReference type="PANTHER" id="PTHR11861:SF8">
    <property type="entry name" value="PKD DOMAIN-CONTAINING PROTEIN"/>
    <property type="match status" value="1"/>
</dbReference>
<organism evidence="4">
    <name type="scientific">Anoplophora glabripennis</name>
    <name type="common">Asian longhorn beetle</name>
    <name type="synonym">Anoplophora nobilis</name>
    <dbReference type="NCBI Taxonomy" id="217634"/>
    <lineage>
        <taxon>Eukaryota</taxon>
        <taxon>Metazoa</taxon>
        <taxon>Ecdysozoa</taxon>
        <taxon>Arthropoda</taxon>
        <taxon>Hexapoda</taxon>
        <taxon>Insecta</taxon>
        <taxon>Pterygota</taxon>
        <taxon>Neoptera</taxon>
        <taxon>Endopterygota</taxon>
        <taxon>Coleoptera</taxon>
        <taxon>Polyphaga</taxon>
        <taxon>Cucujiformia</taxon>
        <taxon>Chrysomeloidea</taxon>
        <taxon>Cerambycidae</taxon>
        <taxon>Lamiinae</taxon>
        <taxon>Lamiini</taxon>
        <taxon>Anoplophora</taxon>
    </lineage>
</organism>
<evidence type="ECO:0000256" key="1">
    <source>
        <dbReference type="SAM" id="MobiDB-lite"/>
    </source>
</evidence>
<proteinExistence type="predicted"/>
<keyword evidence="2" id="KW-0472">Membrane</keyword>
<keyword evidence="2" id="KW-1133">Transmembrane helix</keyword>
<keyword evidence="2" id="KW-0812">Transmembrane</keyword>
<sequence>MLTRTIIFILPLITSDISVLANNYNVRISTDDPIVKGGTIHFVATVYEGNDVSDNTNLKFYWDDNAIPQHSRQTDMKNATDLWAVTYEADKYAMGTYIVNVVVKNCLIEIVCYEVASARSYFDITETLNGKMLLVQKNKTIDKDFISNTSTVTHEIELKETDWDYIKNATTVLTYWFIDCTYYGITTDMKFLFNYTSPGEEHSLEALVMADFTPPPPTTTVPPSTTTTKPTTTTTKPTTTTSKPTTTTSKPTSTTTSTTVKPSPVTTKAGVSTAASTSIAPSVIAKALRKRSVNANVDVNFVNGPKIMTVVNGSKVPYNVSFPYVCNGTQVATDSKKTYGYFFRKIEVKAPVAKVNVTGNNWIQHGDLLKLRVQCRGSRNIEYCVEYKTGTYNVTGNETCYQYIPLDACDFQINRYLSGSKYTILIIIRNEVSKVVQPVAVTFYEVTTQPQLSVIVVPVAFSLVAVVLIVFGIAYYIQNRSRFVIEVADFNFGQQYSDLEYKTFRERLRDSIVNAFTRGPSPSSSEVPVWPPGRKYGSMT</sequence>
<feature type="region of interest" description="Disordered" evidence="1">
    <location>
        <begin position="212"/>
        <end position="272"/>
    </location>
</feature>
<name>V5I809_ANOGL</name>
<feature type="signal peptide" evidence="3">
    <location>
        <begin position="1"/>
        <end position="21"/>
    </location>
</feature>
<protein>
    <submittedName>
        <fullName evidence="4">Uncharacterized protein</fullName>
    </submittedName>
</protein>
<dbReference type="InterPro" id="IPR045219">
    <property type="entry name" value="PKAT"/>
</dbReference>
<dbReference type="AlphaFoldDB" id="V5I809"/>
<keyword evidence="3" id="KW-0732">Signal</keyword>
<accession>V5I809</accession>
<feature type="compositionally biased region" description="Low complexity" evidence="1">
    <location>
        <begin position="221"/>
        <end position="268"/>
    </location>
</feature>
<feature type="transmembrane region" description="Helical" evidence="2">
    <location>
        <begin position="452"/>
        <end position="477"/>
    </location>
</feature>
<feature type="chain" id="PRO_5004736585" evidence="3">
    <location>
        <begin position="22"/>
        <end position="540"/>
    </location>
</feature>
<dbReference type="EMBL" id="GALX01005505">
    <property type="protein sequence ID" value="JAB62961.1"/>
    <property type="molecule type" value="Transcribed_RNA"/>
</dbReference>
<dbReference type="GO" id="GO:0005886">
    <property type="term" value="C:plasma membrane"/>
    <property type="evidence" value="ECO:0007669"/>
    <property type="project" value="TreeGrafter"/>
</dbReference>
<dbReference type="PANTHER" id="PTHR11861">
    <property type="entry name" value="MELANOCYTE PROTEIN PMEL 17-RELATED"/>
    <property type="match status" value="1"/>
</dbReference>
<evidence type="ECO:0000256" key="2">
    <source>
        <dbReference type="SAM" id="Phobius"/>
    </source>
</evidence>
<evidence type="ECO:0000256" key="3">
    <source>
        <dbReference type="SAM" id="SignalP"/>
    </source>
</evidence>